<keyword evidence="3" id="KW-0378">Hydrolase</keyword>
<dbReference type="InterPro" id="IPR009003">
    <property type="entry name" value="Peptidase_S1_PA"/>
</dbReference>
<keyword evidence="5" id="KW-0812">Transmembrane</keyword>
<dbReference type="RefSeq" id="WP_346074672.1">
    <property type="nucleotide sequence ID" value="NZ_BAAARB010000001.1"/>
</dbReference>
<evidence type="ECO:0000256" key="2">
    <source>
        <dbReference type="ARBA" id="ARBA00022670"/>
    </source>
</evidence>
<feature type="region of interest" description="Disordered" evidence="4">
    <location>
        <begin position="1"/>
        <end position="107"/>
    </location>
</feature>
<dbReference type="InterPro" id="IPR036034">
    <property type="entry name" value="PDZ_sf"/>
</dbReference>
<name>A0ABN3H094_9ACTN</name>
<feature type="compositionally biased region" description="Low complexity" evidence="4">
    <location>
        <begin position="41"/>
        <end position="53"/>
    </location>
</feature>
<feature type="region of interest" description="Disordered" evidence="4">
    <location>
        <begin position="137"/>
        <end position="164"/>
    </location>
</feature>
<sequence>MTNGEHPGNDDWRQVPGDPNQPPTGGLPTNPYGSADAGNHSPGSPSNPPSGQFPSPPPGATGPLGQYPRPDQPTAPYYQQQPGGTAPLGQMPQAPGSSSADVPPARSNGGRKLLIGAVAVALLAGGAGGAIGASVAGGSDKDGSSTSNVVASGPTNTAQPSAAPGSVQATAAQVLPSVVSITVEVGNQVGSGSGVILSDNGVILTNNHVISAGGGKPADKILVSFYDGSRAMAKVLGTDPTSDIAVIQVDKTGLRPITIGSSANLSVGQEVIAVGSPLGLEGTVTTGIISSLNRPVSTSGADGSVESVMDAIQTDAAINPGNSGGALVNANGALIGINTAIATVNGGTEQQSGSIGLGFAIPVDQAMRIANALRSGGRVQQASLGVNVRPSSDVTQPGAQVVNVVGGGAADQAGIPKGAVITQVEDRKIASSDALVAAIRSYAPGDTVKITYVVNGQTKTVDVKLGAS</sequence>
<dbReference type="GO" id="GO:0008233">
    <property type="term" value="F:peptidase activity"/>
    <property type="evidence" value="ECO:0007669"/>
    <property type="project" value="UniProtKB-KW"/>
</dbReference>
<feature type="compositionally biased region" description="Polar residues" evidence="4">
    <location>
        <begin position="144"/>
        <end position="160"/>
    </location>
</feature>
<dbReference type="SUPFAM" id="SSF50156">
    <property type="entry name" value="PDZ domain-like"/>
    <property type="match status" value="1"/>
</dbReference>
<gene>
    <name evidence="7" type="primary">pepD</name>
    <name evidence="7" type="ORF">GCM10009855_01000</name>
</gene>
<dbReference type="InterPro" id="IPR043504">
    <property type="entry name" value="Peptidase_S1_PA_chymotrypsin"/>
</dbReference>
<dbReference type="Gene3D" id="2.30.42.10">
    <property type="match status" value="1"/>
</dbReference>
<evidence type="ECO:0000256" key="3">
    <source>
        <dbReference type="ARBA" id="ARBA00022801"/>
    </source>
</evidence>
<feature type="domain" description="PDZ" evidence="6">
    <location>
        <begin position="382"/>
        <end position="456"/>
    </location>
</feature>
<feature type="transmembrane region" description="Helical" evidence="5">
    <location>
        <begin position="113"/>
        <end position="136"/>
    </location>
</feature>
<accession>A0ABN3H094</accession>
<keyword evidence="2 7" id="KW-0645">Protease</keyword>
<keyword evidence="5" id="KW-0472">Membrane</keyword>
<evidence type="ECO:0000256" key="4">
    <source>
        <dbReference type="SAM" id="MobiDB-lite"/>
    </source>
</evidence>
<dbReference type="InterPro" id="IPR001940">
    <property type="entry name" value="Peptidase_S1C"/>
</dbReference>
<dbReference type="GO" id="GO:0006508">
    <property type="term" value="P:proteolysis"/>
    <property type="evidence" value="ECO:0007669"/>
    <property type="project" value="UniProtKB-KW"/>
</dbReference>
<dbReference type="InterPro" id="IPR051201">
    <property type="entry name" value="Chloro_Bact_Ser_Proteases"/>
</dbReference>
<dbReference type="EMBL" id="BAAARB010000001">
    <property type="protein sequence ID" value="GAA2365587.1"/>
    <property type="molecule type" value="Genomic_DNA"/>
</dbReference>
<dbReference type="PRINTS" id="PR00834">
    <property type="entry name" value="PROTEASES2C"/>
</dbReference>
<dbReference type="InterPro" id="IPR001478">
    <property type="entry name" value="PDZ"/>
</dbReference>
<dbReference type="SUPFAM" id="SSF50494">
    <property type="entry name" value="Trypsin-like serine proteases"/>
    <property type="match status" value="1"/>
</dbReference>
<dbReference type="PANTHER" id="PTHR43343">
    <property type="entry name" value="PEPTIDASE S12"/>
    <property type="match status" value="1"/>
</dbReference>
<dbReference type="PANTHER" id="PTHR43343:SF3">
    <property type="entry name" value="PROTEASE DO-LIKE 8, CHLOROPLASTIC"/>
    <property type="match status" value="1"/>
</dbReference>
<dbReference type="Pfam" id="PF13365">
    <property type="entry name" value="Trypsin_2"/>
    <property type="match status" value="1"/>
</dbReference>
<comment type="similarity">
    <text evidence="1">Belongs to the peptidase S1C family.</text>
</comment>
<evidence type="ECO:0000313" key="8">
    <source>
        <dbReference type="Proteomes" id="UP001501170"/>
    </source>
</evidence>
<protein>
    <submittedName>
        <fullName evidence="7">Serine protease PepD</fullName>
    </submittedName>
</protein>
<dbReference type="Pfam" id="PF13180">
    <property type="entry name" value="PDZ_2"/>
    <property type="match status" value="1"/>
</dbReference>
<organism evidence="7 8">
    <name type="scientific">Gordonia cholesterolivorans</name>
    <dbReference type="NCBI Taxonomy" id="559625"/>
    <lineage>
        <taxon>Bacteria</taxon>
        <taxon>Bacillati</taxon>
        <taxon>Actinomycetota</taxon>
        <taxon>Actinomycetes</taxon>
        <taxon>Mycobacteriales</taxon>
        <taxon>Gordoniaceae</taxon>
        <taxon>Gordonia</taxon>
    </lineage>
</organism>
<evidence type="ECO:0000313" key="7">
    <source>
        <dbReference type="EMBL" id="GAA2365587.1"/>
    </source>
</evidence>
<comment type="caution">
    <text evidence="7">The sequence shown here is derived from an EMBL/GenBank/DDBJ whole genome shotgun (WGS) entry which is preliminary data.</text>
</comment>
<dbReference type="SMART" id="SM00228">
    <property type="entry name" value="PDZ"/>
    <property type="match status" value="1"/>
</dbReference>
<evidence type="ECO:0000256" key="1">
    <source>
        <dbReference type="ARBA" id="ARBA00010541"/>
    </source>
</evidence>
<proteinExistence type="inferred from homology"/>
<evidence type="ECO:0000256" key="5">
    <source>
        <dbReference type="SAM" id="Phobius"/>
    </source>
</evidence>
<dbReference type="Proteomes" id="UP001501170">
    <property type="component" value="Unassembled WGS sequence"/>
</dbReference>
<keyword evidence="8" id="KW-1185">Reference proteome</keyword>
<keyword evidence="5" id="KW-1133">Transmembrane helix</keyword>
<dbReference type="Gene3D" id="2.40.10.10">
    <property type="entry name" value="Trypsin-like serine proteases"/>
    <property type="match status" value="2"/>
</dbReference>
<reference evidence="7 8" key="1">
    <citation type="journal article" date="2019" name="Int. J. Syst. Evol. Microbiol.">
        <title>The Global Catalogue of Microorganisms (GCM) 10K type strain sequencing project: providing services to taxonomists for standard genome sequencing and annotation.</title>
        <authorList>
            <consortium name="The Broad Institute Genomics Platform"/>
            <consortium name="The Broad Institute Genome Sequencing Center for Infectious Disease"/>
            <person name="Wu L."/>
            <person name="Ma J."/>
        </authorList>
    </citation>
    <scope>NUCLEOTIDE SEQUENCE [LARGE SCALE GENOMIC DNA]</scope>
    <source>
        <strain evidence="7 8">JCM 16227</strain>
    </source>
</reference>
<evidence type="ECO:0000259" key="6">
    <source>
        <dbReference type="SMART" id="SM00228"/>
    </source>
</evidence>